<organism evidence="2 3">
    <name type="scientific">Chaetomium fimeti</name>
    <dbReference type="NCBI Taxonomy" id="1854472"/>
    <lineage>
        <taxon>Eukaryota</taxon>
        <taxon>Fungi</taxon>
        <taxon>Dikarya</taxon>
        <taxon>Ascomycota</taxon>
        <taxon>Pezizomycotina</taxon>
        <taxon>Sordariomycetes</taxon>
        <taxon>Sordariomycetidae</taxon>
        <taxon>Sordariales</taxon>
        <taxon>Chaetomiaceae</taxon>
        <taxon>Chaetomium</taxon>
    </lineage>
</organism>
<reference evidence="2" key="2">
    <citation type="submission" date="2023-06" db="EMBL/GenBank/DDBJ databases">
        <authorList>
            <consortium name="Lawrence Berkeley National Laboratory"/>
            <person name="Haridas S."/>
            <person name="Hensen N."/>
            <person name="Bonometti L."/>
            <person name="Westerberg I."/>
            <person name="Brannstrom I.O."/>
            <person name="Guillou S."/>
            <person name="Cros-Aarteil S."/>
            <person name="Calhoun S."/>
            <person name="Kuo A."/>
            <person name="Mondo S."/>
            <person name="Pangilinan J."/>
            <person name="Riley R."/>
            <person name="Labutti K."/>
            <person name="Andreopoulos B."/>
            <person name="Lipzen A."/>
            <person name="Chen C."/>
            <person name="Yanf M."/>
            <person name="Daum C."/>
            <person name="Ng V."/>
            <person name="Clum A."/>
            <person name="Steindorff A."/>
            <person name="Ohm R."/>
            <person name="Martin F."/>
            <person name="Silar P."/>
            <person name="Natvig D."/>
            <person name="Lalanne C."/>
            <person name="Gautier V."/>
            <person name="Ament-Velasquez S.L."/>
            <person name="Kruys A."/>
            <person name="Hutchinson M.I."/>
            <person name="Powell A.J."/>
            <person name="Barry K."/>
            <person name="Miller A.N."/>
            <person name="Grigoriev I.V."/>
            <person name="Debuchy R."/>
            <person name="Gladieux P."/>
            <person name="Thoren M.H."/>
            <person name="Johannesson H."/>
        </authorList>
    </citation>
    <scope>NUCLEOTIDE SEQUENCE</scope>
    <source>
        <strain evidence="2">CBS 168.71</strain>
    </source>
</reference>
<feature type="region of interest" description="Disordered" evidence="1">
    <location>
        <begin position="149"/>
        <end position="172"/>
    </location>
</feature>
<dbReference type="GeneID" id="87845952"/>
<evidence type="ECO:0000256" key="1">
    <source>
        <dbReference type="SAM" id="MobiDB-lite"/>
    </source>
</evidence>
<reference evidence="2" key="1">
    <citation type="journal article" date="2023" name="Mol. Phylogenet. Evol.">
        <title>Genome-scale phylogeny and comparative genomics of the fungal order Sordariales.</title>
        <authorList>
            <person name="Hensen N."/>
            <person name="Bonometti L."/>
            <person name="Westerberg I."/>
            <person name="Brannstrom I.O."/>
            <person name="Guillou S."/>
            <person name="Cros-Aarteil S."/>
            <person name="Calhoun S."/>
            <person name="Haridas S."/>
            <person name="Kuo A."/>
            <person name="Mondo S."/>
            <person name="Pangilinan J."/>
            <person name="Riley R."/>
            <person name="LaButti K."/>
            <person name="Andreopoulos B."/>
            <person name="Lipzen A."/>
            <person name="Chen C."/>
            <person name="Yan M."/>
            <person name="Daum C."/>
            <person name="Ng V."/>
            <person name="Clum A."/>
            <person name="Steindorff A."/>
            <person name="Ohm R.A."/>
            <person name="Martin F."/>
            <person name="Silar P."/>
            <person name="Natvig D.O."/>
            <person name="Lalanne C."/>
            <person name="Gautier V."/>
            <person name="Ament-Velasquez S.L."/>
            <person name="Kruys A."/>
            <person name="Hutchinson M.I."/>
            <person name="Powell A.J."/>
            <person name="Barry K."/>
            <person name="Miller A.N."/>
            <person name="Grigoriev I.V."/>
            <person name="Debuchy R."/>
            <person name="Gladieux P."/>
            <person name="Hiltunen Thoren M."/>
            <person name="Johannesson H."/>
        </authorList>
    </citation>
    <scope>NUCLEOTIDE SEQUENCE</scope>
    <source>
        <strain evidence="2">CBS 168.71</strain>
    </source>
</reference>
<sequence>MSRNTLHWTLIDELPTCDECHSPNGTVTRRRCMGIQPPGLAWVGQPSPNLHPQHPPSHDEISSGMSRHSVTSLALDRSTLPLWRHNHRLKLDRAPKNLRRLFGGGTFGACFVGIESSSATPQETASTPCQLDRDNVLVGAGALAPVQARLPPCRPNRTRPFTSKGESSGEPGWTMTCSGQGHLWFAIGLRKKQRYLSESLAQLGSTS</sequence>
<accession>A0AAE0HMC9</accession>
<dbReference type="RefSeq" id="XP_062662726.1">
    <property type="nucleotide sequence ID" value="XM_062809004.1"/>
</dbReference>
<keyword evidence="3" id="KW-1185">Reference proteome</keyword>
<comment type="caution">
    <text evidence="2">The sequence shown here is derived from an EMBL/GenBank/DDBJ whole genome shotgun (WGS) entry which is preliminary data.</text>
</comment>
<protein>
    <submittedName>
        <fullName evidence="2">Uncharacterized protein</fullName>
    </submittedName>
</protein>
<gene>
    <name evidence="2" type="ORF">B0H64DRAFT_94449</name>
</gene>
<dbReference type="EMBL" id="JAUEPN010000002">
    <property type="protein sequence ID" value="KAK3299212.1"/>
    <property type="molecule type" value="Genomic_DNA"/>
</dbReference>
<evidence type="ECO:0000313" key="3">
    <source>
        <dbReference type="Proteomes" id="UP001278766"/>
    </source>
</evidence>
<evidence type="ECO:0000313" key="2">
    <source>
        <dbReference type="EMBL" id="KAK3299212.1"/>
    </source>
</evidence>
<feature type="region of interest" description="Disordered" evidence="1">
    <location>
        <begin position="46"/>
        <end position="67"/>
    </location>
</feature>
<proteinExistence type="predicted"/>
<name>A0AAE0HMC9_9PEZI</name>
<dbReference type="AlphaFoldDB" id="A0AAE0HMC9"/>
<dbReference type="Proteomes" id="UP001278766">
    <property type="component" value="Unassembled WGS sequence"/>
</dbReference>